<dbReference type="AlphaFoldDB" id="A0AAE0HWW7"/>
<dbReference type="Proteomes" id="UP001283341">
    <property type="component" value="Unassembled WGS sequence"/>
</dbReference>
<proteinExistence type="predicted"/>
<reference evidence="2" key="1">
    <citation type="journal article" date="2023" name="Mol. Phylogenet. Evol.">
        <title>Genome-scale phylogeny and comparative genomics of the fungal order Sordariales.</title>
        <authorList>
            <person name="Hensen N."/>
            <person name="Bonometti L."/>
            <person name="Westerberg I."/>
            <person name="Brannstrom I.O."/>
            <person name="Guillou S."/>
            <person name="Cros-Aarteil S."/>
            <person name="Calhoun S."/>
            <person name="Haridas S."/>
            <person name="Kuo A."/>
            <person name="Mondo S."/>
            <person name="Pangilinan J."/>
            <person name="Riley R."/>
            <person name="LaButti K."/>
            <person name="Andreopoulos B."/>
            <person name="Lipzen A."/>
            <person name="Chen C."/>
            <person name="Yan M."/>
            <person name="Daum C."/>
            <person name="Ng V."/>
            <person name="Clum A."/>
            <person name="Steindorff A."/>
            <person name="Ohm R.A."/>
            <person name="Martin F."/>
            <person name="Silar P."/>
            <person name="Natvig D.O."/>
            <person name="Lalanne C."/>
            <person name="Gautier V."/>
            <person name="Ament-Velasquez S.L."/>
            <person name="Kruys A."/>
            <person name="Hutchinson M.I."/>
            <person name="Powell A.J."/>
            <person name="Barry K."/>
            <person name="Miller A.N."/>
            <person name="Grigoriev I.V."/>
            <person name="Debuchy R."/>
            <person name="Gladieux P."/>
            <person name="Hiltunen Thoren M."/>
            <person name="Johannesson H."/>
        </authorList>
    </citation>
    <scope>NUCLEOTIDE SEQUENCE</scope>
    <source>
        <strain evidence="2">CBS 118394</strain>
    </source>
</reference>
<reference evidence="2" key="2">
    <citation type="submission" date="2023-06" db="EMBL/GenBank/DDBJ databases">
        <authorList>
            <consortium name="Lawrence Berkeley National Laboratory"/>
            <person name="Haridas S."/>
            <person name="Hensen N."/>
            <person name="Bonometti L."/>
            <person name="Westerberg I."/>
            <person name="Brannstrom I.O."/>
            <person name="Guillou S."/>
            <person name="Cros-Aarteil S."/>
            <person name="Calhoun S."/>
            <person name="Kuo A."/>
            <person name="Mondo S."/>
            <person name="Pangilinan J."/>
            <person name="Riley R."/>
            <person name="Labutti K."/>
            <person name="Andreopoulos B."/>
            <person name="Lipzen A."/>
            <person name="Chen C."/>
            <person name="Yanf M."/>
            <person name="Daum C."/>
            <person name="Ng V."/>
            <person name="Clum A."/>
            <person name="Steindorff A."/>
            <person name="Ohm R."/>
            <person name="Martin F."/>
            <person name="Silar P."/>
            <person name="Natvig D."/>
            <person name="Lalanne C."/>
            <person name="Gautier V."/>
            <person name="Ament-Velasquez S.L."/>
            <person name="Kruys A."/>
            <person name="Hutchinson M.I."/>
            <person name="Powell A.J."/>
            <person name="Barry K."/>
            <person name="Miller A.N."/>
            <person name="Grigoriev I.V."/>
            <person name="Debuchy R."/>
            <person name="Gladieux P."/>
            <person name="Thoren M.H."/>
            <person name="Johannesson H."/>
        </authorList>
    </citation>
    <scope>NUCLEOTIDE SEQUENCE</scope>
    <source>
        <strain evidence="2">CBS 118394</strain>
    </source>
</reference>
<name>A0AAE0HWW7_9PEZI</name>
<protein>
    <submittedName>
        <fullName evidence="2">Uncharacterized protein</fullName>
    </submittedName>
</protein>
<gene>
    <name evidence="2" type="ORF">B0H66DRAFT_643004</name>
</gene>
<dbReference type="EMBL" id="JAUEDM010000007">
    <property type="protein sequence ID" value="KAK3313461.1"/>
    <property type="molecule type" value="Genomic_DNA"/>
</dbReference>
<keyword evidence="3" id="KW-1185">Reference proteome</keyword>
<evidence type="ECO:0000256" key="1">
    <source>
        <dbReference type="SAM" id="MobiDB-lite"/>
    </source>
</evidence>
<sequence length="269" mass="28193">MASTNPSTPVKVPPSAANYTAATQDPDLRSQINALLIKDGHVNKIQDHLLHLLHANHANWPTVIQSHALSLLRSGEVTTFPALLRRVMEDVRHDTALGGGASKATNGTLGAEMNGTTKKTNGASDSSNNNGTTAGSSSLAVPQAVVEDTLKVTRECLDSGSDAATITTTNTITMMKREQHGGNITNNDSYEKRKCRHVGAGEDLSNTETDVEMGDYVDGTSGEQVPAAAASTSTEQLGAGSNDLVDALQKAGLSSQRSLISVDDEEGEQ</sequence>
<feature type="compositionally biased region" description="Polar residues" evidence="1">
    <location>
        <begin position="103"/>
        <end position="119"/>
    </location>
</feature>
<comment type="caution">
    <text evidence="2">The sequence shown here is derived from an EMBL/GenBank/DDBJ whole genome shotgun (WGS) entry which is preliminary data.</text>
</comment>
<feature type="compositionally biased region" description="Low complexity" evidence="1">
    <location>
        <begin position="120"/>
        <end position="138"/>
    </location>
</feature>
<feature type="region of interest" description="Disordered" evidence="1">
    <location>
        <begin position="96"/>
        <end position="140"/>
    </location>
</feature>
<evidence type="ECO:0000313" key="2">
    <source>
        <dbReference type="EMBL" id="KAK3313461.1"/>
    </source>
</evidence>
<organism evidence="2 3">
    <name type="scientific">Apodospora peruviana</name>
    <dbReference type="NCBI Taxonomy" id="516989"/>
    <lineage>
        <taxon>Eukaryota</taxon>
        <taxon>Fungi</taxon>
        <taxon>Dikarya</taxon>
        <taxon>Ascomycota</taxon>
        <taxon>Pezizomycotina</taxon>
        <taxon>Sordariomycetes</taxon>
        <taxon>Sordariomycetidae</taxon>
        <taxon>Sordariales</taxon>
        <taxon>Lasiosphaeriaceae</taxon>
        <taxon>Apodospora</taxon>
    </lineage>
</organism>
<evidence type="ECO:0000313" key="3">
    <source>
        <dbReference type="Proteomes" id="UP001283341"/>
    </source>
</evidence>
<accession>A0AAE0HWW7</accession>